<sequence length="197" mass="22581">MEKRLKLFGFELDPPYYQKGSGSSSSNDREESTNSSNTVSSVNIEEVEGDFGKTNHKFECQYCFKEFPNSQALGGHQNAHKKERMKNKRRLQIQNRKPDNLNSFYLYPTNDPDPDPSVWCFESQPGLYEEAQAQISFGQLDEDHGWCDVFSAGKGDTTPLHRFTVTHGSSNSRYSSDSKRERPVNNAKRSFRPKPRI</sequence>
<evidence type="ECO:0000259" key="3">
    <source>
        <dbReference type="PROSITE" id="PS50157"/>
    </source>
</evidence>
<dbReference type="Pfam" id="PF13912">
    <property type="entry name" value="zf-C2H2_6"/>
    <property type="match status" value="1"/>
</dbReference>
<dbReference type="Gene3D" id="3.30.160.60">
    <property type="entry name" value="Classic Zinc Finger"/>
    <property type="match status" value="1"/>
</dbReference>
<dbReference type="GO" id="GO:0000976">
    <property type="term" value="F:transcription cis-regulatory region binding"/>
    <property type="evidence" value="ECO:0007669"/>
    <property type="project" value="TreeGrafter"/>
</dbReference>
<dbReference type="GO" id="GO:0003700">
    <property type="term" value="F:DNA-binding transcription factor activity"/>
    <property type="evidence" value="ECO:0007669"/>
    <property type="project" value="TreeGrafter"/>
</dbReference>
<evidence type="ECO:0000313" key="5">
    <source>
        <dbReference type="Proteomes" id="UP001153076"/>
    </source>
</evidence>
<protein>
    <recommendedName>
        <fullName evidence="3">C2H2-type domain-containing protein</fullName>
    </recommendedName>
</protein>
<dbReference type="PANTHER" id="PTHR46353">
    <property type="entry name" value="ZINC FINGER PROTEIN 5"/>
    <property type="match status" value="1"/>
</dbReference>
<feature type="region of interest" description="Disordered" evidence="2">
    <location>
        <begin position="1"/>
        <end position="44"/>
    </location>
</feature>
<dbReference type="Proteomes" id="UP001153076">
    <property type="component" value="Unassembled WGS sequence"/>
</dbReference>
<keyword evidence="1" id="KW-0863">Zinc-finger</keyword>
<dbReference type="InterPro" id="IPR013087">
    <property type="entry name" value="Znf_C2H2_type"/>
</dbReference>
<evidence type="ECO:0000313" key="4">
    <source>
        <dbReference type="EMBL" id="KAJ8439491.1"/>
    </source>
</evidence>
<name>A0A9Q1KAU6_9CARY</name>
<accession>A0A9Q1KAU6</accession>
<dbReference type="PROSITE" id="PS00028">
    <property type="entry name" value="ZINC_FINGER_C2H2_1"/>
    <property type="match status" value="1"/>
</dbReference>
<organism evidence="4 5">
    <name type="scientific">Carnegiea gigantea</name>
    <dbReference type="NCBI Taxonomy" id="171969"/>
    <lineage>
        <taxon>Eukaryota</taxon>
        <taxon>Viridiplantae</taxon>
        <taxon>Streptophyta</taxon>
        <taxon>Embryophyta</taxon>
        <taxon>Tracheophyta</taxon>
        <taxon>Spermatophyta</taxon>
        <taxon>Magnoliopsida</taxon>
        <taxon>eudicotyledons</taxon>
        <taxon>Gunneridae</taxon>
        <taxon>Pentapetalae</taxon>
        <taxon>Caryophyllales</taxon>
        <taxon>Cactineae</taxon>
        <taxon>Cactaceae</taxon>
        <taxon>Cactoideae</taxon>
        <taxon>Echinocereeae</taxon>
        <taxon>Carnegiea</taxon>
    </lineage>
</organism>
<gene>
    <name evidence="4" type="ORF">Cgig2_007008</name>
</gene>
<feature type="compositionally biased region" description="Low complexity" evidence="2">
    <location>
        <begin position="33"/>
        <end position="44"/>
    </location>
</feature>
<dbReference type="InterPro" id="IPR036236">
    <property type="entry name" value="Znf_C2H2_sf"/>
</dbReference>
<feature type="domain" description="C2H2-type" evidence="3">
    <location>
        <begin position="58"/>
        <end position="85"/>
    </location>
</feature>
<dbReference type="InterPro" id="IPR044299">
    <property type="entry name" value="GIS3/ZFP5/ZFP6"/>
</dbReference>
<dbReference type="OrthoDB" id="1939583at2759"/>
<dbReference type="GO" id="GO:0008270">
    <property type="term" value="F:zinc ion binding"/>
    <property type="evidence" value="ECO:0007669"/>
    <property type="project" value="UniProtKB-KW"/>
</dbReference>
<dbReference type="PANTHER" id="PTHR46353:SF5">
    <property type="entry name" value="ZINC FINGER PROTEIN 5"/>
    <property type="match status" value="1"/>
</dbReference>
<feature type="region of interest" description="Disordered" evidence="2">
    <location>
        <begin position="156"/>
        <end position="197"/>
    </location>
</feature>
<dbReference type="SUPFAM" id="SSF57667">
    <property type="entry name" value="beta-beta-alpha zinc fingers"/>
    <property type="match status" value="1"/>
</dbReference>
<dbReference type="EMBL" id="JAKOGI010000217">
    <property type="protein sequence ID" value="KAJ8439491.1"/>
    <property type="molecule type" value="Genomic_DNA"/>
</dbReference>
<dbReference type="GO" id="GO:0009736">
    <property type="term" value="P:cytokinin-activated signaling pathway"/>
    <property type="evidence" value="ECO:0007669"/>
    <property type="project" value="TreeGrafter"/>
</dbReference>
<reference evidence="4" key="1">
    <citation type="submission" date="2022-04" db="EMBL/GenBank/DDBJ databases">
        <title>Carnegiea gigantea Genome sequencing and assembly v2.</title>
        <authorList>
            <person name="Copetti D."/>
            <person name="Sanderson M.J."/>
            <person name="Burquez A."/>
            <person name="Wojciechowski M.F."/>
        </authorList>
    </citation>
    <scope>NUCLEOTIDE SEQUENCE</scope>
    <source>
        <strain evidence="4">SGP5-SGP5p</strain>
        <tissue evidence="4">Aerial part</tissue>
    </source>
</reference>
<keyword evidence="5" id="KW-1185">Reference proteome</keyword>
<proteinExistence type="predicted"/>
<dbReference type="PROSITE" id="PS50157">
    <property type="entry name" value="ZINC_FINGER_C2H2_2"/>
    <property type="match status" value="1"/>
</dbReference>
<evidence type="ECO:0000256" key="2">
    <source>
        <dbReference type="SAM" id="MobiDB-lite"/>
    </source>
</evidence>
<dbReference type="GO" id="GO:0009740">
    <property type="term" value="P:gibberellic acid mediated signaling pathway"/>
    <property type="evidence" value="ECO:0007669"/>
    <property type="project" value="TreeGrafter"/>
</dbReference>
<evidence type="ECO:0000256" key="1">
    <source>
        <dbReference type="PROSITE-ProRule" id="PRU00042"/>
    </source>
</evidence>
<dbReference type="GO" id="GO:0005634">
    <property type="term" value="C:nucleus"/>
    <property type="evidence" value="ECO:0007669"/>
    <property type="project" value="TreeGrafter"/>
</dbReference>
<comment type="caution">
    <text evidence="4">The sequence shown here is derived from an EMBL/GenBank/DDBJ whole genome shotgun (WGS) entry which is preliminary data.</text>
</comment>
<keyword evidence="1" id="KW-0479">Metal-binding</keyword>
<keyword evidence="1" id="KW-0862">Zinc</keyword>
<dbReference type="GO" id="GO:0010090">
    <property type="term" value="P:trichome morphogenesis"/>
    <property type="evidence" value="ECO:0007669"/>
    <property type="project" value="InterPro"/>
</dbReference>
<dbReference type="AlphaFoldDB" id="A0A9Q1KAU6"/>